<organism evidence="4 5">
    <name type="scientific">Methylobacterium oryzihabitans</name>
    <dbReference type="NCBI Taxonomy" id="2499852"/>
    <lineage>
        <taxon>Bacteria</taxon>
        <taxon>Pseudomonadati</taxon>
        <taxon>Pseudomonadota</taxon>
        <taxon>Alphaproteobacteria</taxon>
        <taxon>Hyphomicrobiales</taxon>
        <taxon>Methylobacteriaceae</taxon>
        <taxon>Methylobacterium</taxon>
    </lineage>
</organism>
<evidence type="ECO:0000259" key="2">
    <source>
        <dbReference type="Pfam" id="PF13439"/>
    </source>
</evidence>
<comment type="caution">
    <text evidence="4">The sequence shown here is derived from an EMBL/GenBank/DDBJ whole genome shotgun (WGS) entry which is preliminary data.</text>
</comment>
<dbReference type="OrthoDB" id="9801573at2"/>
<dbReference type="InterPro" id="IPR001296">
    <property type="entry name" value="Glyco_trans_1"/>
</dbReference>
<dbReference type="SUPFAM" id="SSF48452">
    <property type="entry name" value="TPR-like"/>
    <property type="match status" value="1"/>
</dbReference>
<dbReference type="InterPro" id="IPR050194">
    <property type="entry name" value="Glycosyltransferase_grp1"/>
</dbReference>
<reference evidence="4 5" key="1">
    <citation type="submission" date="2019-01" db="EMBL/GenBank/DDBJ databases">
        <authorList>
            <person name="Chen W.-M."/>
        </authorList>
    </citation>
    <scope>NUCLEOTIDE SEQUENCE [LARGE SCALE GENOMIC DNA]</scope>
    <source>
        <strain evidence="4 5">TER-1</strain>
    </source>
</reference>
<gene>
    <name evidence="4" type="ORF">EOE48_16755</name>
</gene>
<dbReference type="Gene3D" id="1.25.40.10">
    <property type="entry name" value="Tetratricopeptide repeat domain"/>
    <property type="match status" value="1"/>
</dbReference>
<dbReference type="Pfam" id="PF13439">
    <property type="entry name" value="Glyco_transf_4"/>
    <property type="match status" value="1"/>
</dbReference>
<dbReference type="InterPro" id="IPR055259">
    <property type="entry name" value="YkvP/CgeB_Glyco_trans-like"/>
</dbReference>
<evidence type="ECO:0000313" key="4">
    <source>
        <dbReference type="EMBL" id="RVU16342.1"/>
    </source>
</evidence>
<sequence>MPCAAGRADVSAREWRVPKLNARVRRHLPKLLSHLGLVRHKTTPPLDGSFDAAFYAKQYPDLRHLPDAAALWQHFICHGREEGRHGTHESYLASLIDDYGPLPDGFDAGTYRTLHRDLDAQIEDDWEAVAHYLKHGRAEGRAYRRIPAGFENAPDAVRAGFEALLAAHGLSAGPWLRAFDLVEFVQMNADWIVEPPRSRADGLRLFVEEGVERLAPIGAGTAFDPDFYRTAYPRDAGLGDADLYRHWLNVGLPGHRPPNEACGVRDLLGQPGFPACFDETAYRRRAGGVSIGPGRLAALQHWVETGFGAGITSCIAGPDAAALYAAVGWRLVGAGRAADARRAFDLALALDAPTAERLHGRGEALRGLGLNAAAAEDYRRAAALPGASVWSHVHAASLLAGLGETREAMALIRTSSPIWIRHAAWRRTAWSVATRAFEASSEVARAAYRTGERREADRILDGALARLTEDLPLAQPLPAALPPARSGTIVLLASLDLPQCVHYRVEQRRRQLEHGGWTVRVFGQSDAPRFREALHEAAAAIFYRVPAFPEVVYSIAYARALGLPTFYDIDDLIFDAAVYPDPFESFEGQITRADYAGLAYGVPLFRFAMGLCDEGIASTPALAEAMRPVVRSGRCHVVANGLDQRNEPFLRRPPRPVADRAAPVTIFYGSGTKAHNQDFTELAGPALLTMLARHPQVRLVIAGHLRLDRRFAEHAGRIHQIGFTADVAEYWEILSAADINLAVLLPGPVADAKSEIKWLEAATCGIPSVVSGTRTYRDVLVDGEDVLVAESADGFTAALERLVTDPELRQRIGAAARRKARTAYALDAAAGVLAGILPRPAPPPLPATARRPRLLLVNAFFPPQTVGGATRVVRDNVDHLLDHAAGRFDLAVAASDEGVEPAGQSRIDAYRGIPVLRISTPAEVNMDWRPFNPAVGELFGRFLDRFEPDLVHVHAVQRLTASCVEETRTRAIPYLVTVHDGWWISDHQFLVDRDGREVRPDADPMAVGTDTVRGPVAAIVRRRRLAALLNDARAVLSVSATFAEVYRAAGIAGTRAVPNGVPALAPVPRPPNATGRVRLGHVGGLEVHKGASLVEAVLRTTPFSHLSLRIVDLARDGGYRREEIWGTTPVEIVGPVPQAEVPRLYAGLDVLLVPSLWPESFGLVAREAGALGLWVVASDRGAMGEDVEDGVDGFVVDVTTPRGLREVLSRIDGDPARFRSPPPRTRPIRTAAQQGADLLALYGTLLSAPAATAPLSAAE</sequence>
<dbReference type="Gene3D" id="3.40.50.2000">
    <property type="entry name" value="Glycogen Phosphorylase B"/>
    <property type="match status" value="3"/>
</dbReference>
<feature type="domain" description="Glycosyltransferase subfamily 4-like N-terminal" evidence="2">
    <location>
        <begin position="866"/>
        <end position="1061"/>
    </location>
</feature>
<dbReference type="PANTHER" id="PTHR45947:SF13">
    <property type="entry name" value="TRANSFERASE"/>
    <property type="match status" value="1"/>
</dbReference>
<feature type="domain" description="Glycosyl transferase family 1" evidence="1">
    <location>
        <begin position="1129"/>
        <end position="1209"/>
    </location>
</feature>
<dbReference type="PANTHER" id="PTHR45947">
    <property type="entry name" value="SULFOQUINOVOSYL TRANSFERASE SQD2"/>
    <property type="match status" value="1"/>
</dbReference>
<evidence type="ECO:0000259" key="1">
    <source>
        <dbReference type="Pfam" id="PF00534"/>
    </source>
</evidence>
<dbReference type="GO" id="GO:0016757">
    <property type="term" value="F:glycosyltransferase activity"/>
    <property type="evidence" value="ECO:0007669"/>
    <property type="project" value="InterPro"/>
</dbReference>
<evidence type="ECO:0000259" key="3">
    <source>
        <dbReference type="Pfam" id="PF13524"/>
    </source>
</evidence>
<evidence type="ECO:0000313" key="5">
    <source>
        <dbReference type="Proteomes" id="UP000286997"/>
    </source>
</evidence>
<protein>
    <submittedName>
        <fullName evidence="4">Glycosyltransferase</fullName>
    </submittedName>
</protein>
<dbReference type="EMBL" id="SACP01000016">
    <property type="protein sequence ID" value="RVU16342.1"/>
    <property type="molecule type" value="Genomic_DNA"/>
</dbReference>
<dbReference type="Pfam" id="PF13524">
    <property type="entry name" value="Glyco_trans_1_2"/>
    <property type="match status" value="1"/>
</dbReference>
<proteinExistence type="predicted"/>
<name>A0A3S2V5Z1_9HYPH</name>
<dbReference type="Pfam" id="PF00534">
    <property type="entry name" value="Glycos_transf_1"/>
    <property type="match status" value="1"/>
</dbReference>
<dbReference type="SUPFAM" id="SSF53756">
    <property type="entry name" value="UDP-Glycosyltransferase/glycogen phosphorylase"/>
    <property type="match status" value="2"/>
</dbReference>
<accession>A0A3S2V5Z1</accession>
<feature type="domain" description="Spore protein YkvP/CgeB glycosyl transferase-like" evidence="3">
    <location>
        <begin position="687"/>
        <end position="827"/>
    </location>
</feature>
<dbReference type="InterPro" id="IPR011990">
    <property type="entry name" value="TPR-like_helical_dom_sf"/>
</dbReference>
<dbReference type="Proteomes" id="UP000286997">
    <property type="component" value="Unassembled WGS sequence"/>
</dbReference>
<keyword evidence="5" id="KW-1185">Reference proteome</keyword>
<dbReference type="InterPro" id="IPR028098">
    <property type="entry name" value="Glyco_trans_4-like_N"/>
</dbReference>
<keyword evidence="4" id="KW-0808">Transferase</keyword>
<dbReference type="AlphaFoldDB" id="A0A3S2V5Z1"/>
<dbReference type="CDD" id="cd03823">
    <property type="entry name" value="GT4_ExpE7-like"/>
    <property type="match status" value="1"/>
</dbReference>